<reference evidence="1 2" key="1">
    <citation type="submission" date="2023-03" db="EMBL/GenBank/DDBJ databases">
        <title>High recombination rates correlate with genetic variation in Cardiocondyla obscurior ants.</title>
        <authorList>
            <person name="Errbii M."/>
        </authorList>
    </citation>
    <scope>NUCLEOTIDE SEQUENCE [LARGE SCALE GENOMIC DNA]</scope>
    <source>
        <strain evidence="1">Alpha-2009</strain>
        <tissue evidence="1">Whole body</tissue>
    </source>
</reference>
<comment type="caution">
    <text evidence="1">The sequence shown here is derived from an EMBL/GenBank/DDBJ whole genome shotgun (WGS) entry which is preliminary data.</text>
</comment>
<dbReference type="Proteomes" id="UP001430953">
    <property type="component" value="Unassembled WGS sequence"/>
</dbReference>
<evidence type="ECO:0000313" key="1">
    <source>
        <dbReference type="EMBL" id="KAL0125991.1"/>
    </source>
</evidence>
<protein>
    <recommendedName>
        <fullName evidence="3">Ribosomal protein S13</fullName>
    </recommendedName>
</protein>
<sequence>MRASCVRGARTIDAERIDVTVDSIKRYYNKKKKKKKKLKDLLAVLNRSRKYISSRALPFIQ</sequence>
<gene>
    <name evidence="1" type="ORF">PUN28_004809</name>
</gene>
<evidence type="ECO:0000313" key="2">
    <source>
        <dbReference type="Proteomes" id="UP001430953"/>
    </source>
</evidence>
<evidence type="ECO:0008006" key="3">
    <source>
        <dbReference type="Google" id="ProtNLM"/>
    </source>
</evidence>
<organism evidence="1 2">
    <name type="scientific">Cardiocondyla obscurior</name>
    <dbReference type="NCBI Taxonomy" id="286306"/>
    <lineage>
        <taxon>Eukaryota</taxon>
        <taxon>Metazoa</taxon>
        <taxon>Ecdysozoa</taxon>
        <taxon>Arthropoda</taxon>
        <taxon>Hexapoda</taxon>
        <taxon>Insecta</taxon>
        <taxon>Pterygota</taxon>
        <taxon>Neoptera</taxon>
        <taxon>Endopterygota</taxon>
        <taxon>Hymenoptera</taxon>
        <taxon>Apocrita</taxon>
        <taxon>Aculeata</taxon>
        <taxon>Formicoidea</taxon>
        <taxon>Formicidae</taxon>
        <taxon>Myrmicinae</taxon>
        <taxon>Cardiocondyla</taxon>
    </lineage>
</organism>
<dbReference type="AlphaFoldDB" id="A0AAW2GCQ1"/>
<accession>A0AAW2GCQ1</accession>
<dbReference type="EMBL" id="JADYXP020000004">
    <property type="protein sequence ID" value="KAL0125991.1"/>
    <property type="molecule type" value="Genomic_DNA"/>
</dbReference>
<proteinExistence type="predicted"/>
<keyword evidence="2" id="KW-1185">Reference proteome</keyword>
<name>A0AAW2GCQ1_9HYME</name>